<gene>
    <name evidence="4" type="ORF">O9H85_26465</name>
</gene>
<reference evidence="4 5" key="1">
    <citation type="submission" date="2022-12" db="EMBL/GenBank/DDBJ databases">
        <title>Draft genome sequence of Paenibacillus sp. dW9.</title>
        <authorList>
            <person name="Choi E.-W."/>
            <person name="Kim D.-U."/>
        </authorList>
    </citation>
    <scope>NUCLEOTIDE SEQUENCE [LARGE SCALE GENOMIC DNA]</scope>
    <source>
        <strain evidence="5">dW9</strain>
    </source>
</reference>
<comment type="similarity">
    <text evidence="1">Belongs to the peptidase A24 family.</text>
</comment>
<evidence type="ECO:0000259" key="3">
    <source>
        <dbReference type="Pfam" id="PF01478"/>
    </source>
</evidence>
<feature type="domain" description="Prepilin type IV endopeptidase peptidase" evidence="3">
    <location>
        <begin position="8"/>
        <end position="108"/>
    </location>
</feature>
<evidence type="ECO:0000313" key="4">
    <source>
        <dbReference type="EMBL" id="MCZ8515877.1"/>
    </source>
</evidence>
<dbReference type="Gene3D" id="1.20.120.1220">
    <property type="match status" value="1"/>
</dbReference>
<dbReference type="InterPro" id="IPR000045">
    <property type="entry name" value="Prepilin_IV_endopep_pep"/>
</dbReference>
<keyword evidence="2" id="KW-0812">Transmembrane</keyword>
<evidence type="ECO:0000256" key="2">
    <source>
        <dbReference type="SAM" id="Phobius"/>
    </source>
</evidence>
<feature type="transmembrane region" description="Helical" evidence="2">
    <location>
        <begin position="89"/>
        <end position="113"/>
    </location>
</feature>
<dbReference type="Proteomes" id="UP001527882">
    <property type="component" value="Unassembled WGS sequence"/>
</dbReference>
<feature type="transmembrane region" description="Helical" evidence="2">
    <location>
        <begin position="49"/>
        <end position="69"/>
    </location>
</feature>
<keyword evidence="2" id="KW-1133">Transmembrane helix</keyword>
<keyword evidence="2" id="KW-0472">Membrane</keyword>
<protein>
    <submittedName>
        <fullName evidence="4">A24 family peptidase</fullName>
    </submittedName>
</protein>
<evidence type="ECO:0000256" key="1">
    <source>
        <dbReference type="ARBA" id="ARBA00005801"/>
    </source>
</evidence>
<organism evidence="4 5">
    <name type="scientific">Paenibacillus gyeongsangnamensis</name>
    <dbReference type="NCBI Taxonomy" id="3388067"/>
    <lineage>
        <taxon>Bacteria</taxon>
        <taxon>Bacillati</taxon>
        <taxon>Bacillota</taxon>
        <taxon>Bacilli</taxon>
        <taxon>Bacillales</taxon>
        <taxon>Paenibacillaceae</taxon>
        <taxon>Paenibacillus</taxon>
    </lineage>
</organism>
<proteinExistence type="inferred from homology"/>
<sequence length="174" mass="18949">MTLWIMTGLLLACAFVTDVTKQRIPNRLTLPAAAAGLLVHAVMEGWSGLLFAAAGLACGFAPMFALYLARAVGAGDVKLFAAAGSILGAWYTLYAMYLSLVFAGILALLILLWRSDRGERLRHLGWTLVRLLLFRETQAWRSLSVKEGSLRFPLMWAVLPGFVYACAAEPIIGM</sequence>
<comment type="caution">
    <text evidence="4">The sequence shown here is derived from an EMBL/GenBank/DDBJ whole genome shotgun (WGS) entry which is preliminary data.</text>
</comment>
<dbReference type="InterPro" id="IPR050882">
    <property type="entry name" value="Prepilin_peptidase/N-MTase"/>
</dbReference>
<name>A0ABT4QG60_9BACL</name>
<dbReference type="Pfam" id="PF01478">
    <property type="entry name" value="Peptidase_A24"/>
    <property type="match status" value="1"/>
</dbReference>
<dbReference type="PANTHER" id="PTHR30487:SF0">
    <property type="entry name" value="PREPILIN LEADER PEPTIDASE_N-METHYLTRANSFERASE-RELATED"/>
    <property type="match status" value="1"/>
</dbReference>
<dbReference type="EMBL" id="JAQAGZ010000020">
    <property type="protein sequence ID" value="MCZ8515877.1"/>
    <property type="molecule type" value="Genomic_DNA"/>
</dbReference>
<evidence type="ECO:0000313" key="5">
    <source>
        <dbReference type="Proteomes" id="UP001527882"/>
    </source>
</evidence>
<dbReference type="PANTHER" id="PTHR30487">
    <property type="entry name" value="TYPE 4 PREPILIN-LIKE PROTEINS LEADER PEPTIDE-PROCESSING ENZYME"/>
    <property type="match status" value="1"/>
</dbReference>
<accession>A0ABT4QG60</accession>
<keyword evidence="5" id="KW-1185">Reference proteome</keyword>
<dbReference type="RefSeq" id="WP_269884410.1">
    <property type="nucleotide sequence ID" value="NZ_JAQAGZ010000020.1"/>
</dbReference>